<name>A0A5C4XVA2_9DEIO</name>
<proteinExistence type="predicted"/>
<evidence type="ECO:0000256" key="1">
    <source>
        <dbReference type="ARBA" id="ARBA00022448"/>
    </source>
</evidence>
<dbReference type="SUPFAM" id="SSF52540">
    <property type="entry name" value="P-loop containing nucleoside triphosphate hydrolases"/>
    <property type="match status" value="1"/>
</dbReference>
<evidence type="ECO:0000313" key="7">
    <source>
        <dbReference type="Proteomes" id="UP000313988"/>
    </source>
</evidence>
<organism evidence="6 7">
    <name type="scientific">Deinococcus radiopugnans ATCC 19172</name>
    <dbReference type="NCBI Taxonomy" id="585398"/>
    <lineage>
        <taxon>Bacteria</taxon>
        <taxon>Thermotogati</taxon>
        <taxon>Deinococcota</taxon>
        <taxon>Deinococci</taxon>
        <taxon>Deinococcales</taxon>
        <taxon>Deinococcaceae</taxon>
        <taxon>Deinococcus</taxon>
    </lineage>
</organism>
<dbReference type="Proteomes" id="UP000629870">
    <property type="component" value="Unassembled WGS sequence"/>
</dbReference>
<evidence type="ECO:0000256" key="2">
    <source>
        <dbReference type="ARBA" id="ARBA00022741"/>
    </source>
</evidence>
<dbReference type="Proteomes" id="UP000313988">
    <property type="component" value="Unassembled WGS sequence"/>
</dbReference>
<dbReference type="GO" id="GO:0016887">
    <property type="term" value="F:ATP hydrolysis activity"/>
    <property type="evidence" value="ECO:0007669"/>
    <property type="project" value="InterPro"/>
</dbReference>
<dbReference type="InterPro" id="IPR027417">
    <property type="entry name" value="P-loop_NTPase"/>
</dbReference>
<protein>
    <submittedName>
        <fullName evidence="5">ABC-type transport system involved in cytochrome c biogenesis ATPase subunit</fullName>
    </submittedName>
    <submittedName>
        <fullName evidence="6">ATP-binding cassette domain-containing protein</fullName>
    </submittedName>
</protein>
<sequence length="219" mass="23150">MSVPLQDPAPTLTVRDLHLTLAGRVILTATHLTLAPGELVHLRGENGAGKTTLLRALAGELPCQGVVQLQGHAPGSRPARARTAFISTEPALLDDLTVHENLQFMAAAWNSPHIPILNLAHAFGLAPWLDAWPTELSRGTRQKVALSLALGLGLPLTLLDEPFSTLDTASRDVLRDALQARLHAGGSILLTTHGADLMGLPSRALEISQGELRAAVQAA</sequence>
<evidence type="ECO:0000313" key="8">
    <source>
        <dbReference type="Proteomes" id="UP000629870"/>
    </source>
</evidence>
<dbReference type="RefSeq" id="WP_139404661.1">
    <property type="nucleotide sequence ID" value="NZ_JACHEW010000032.1"/>
</dbReference>
<dbReference type="Pfam" id="PF00005">
    <property type="entry name" value="ABC_tran"/>
    <property type="match status" value="1"/>
</dbReference>
<reference evidence="6 7" key="1">
    <citation type="submission" date="2019-06" db="EMBL/GenBank/DDBJ databases">
        <title>Genome sequence of Deinococcus radiopugnans ATCC 19172.</title>
        <authorList>
            <person name="Maclea K.S."/>
            <person name="Maynard C.R."/>
        </authorList>
    </citation>
    <scope>NUCLEOTIDE SEQUENCE [LARGE SCALE GENOMIC DNA]</scope>
    <source>
        <strain evidence="6 7">ATCC 19172</strain>
    </source>
</reference>
<dbReference type="EMBL" id="JACHEW010000032">
    <property type="protein sequence ID" value="MBB6018524.1"/>
    <property type="molecule type" value="Genomic_DNA"/>
</dbReference>
<dbReference type="AlphaFoldDB" id="A0A5C4XVA2"/>
<dbReference type="InterPro" id="IPR003439">
    <property type="entry name" value="ABC_transporter-like_ATP-bd"/>
</dbReference>
<dbReference type="SMART" id="SM00382">
    <property type="entry name" value="AAA"/>
    <property type="match status" value="1"/>
</dbReference>
<dbReference type="InterPro" id="IPR003593">
    <property type="entry name" value="AAA+_ATPase"/>
</dbReference>
<keyword evidence="3 6" id="KW-0067">ATP-binding</keyword>
<dbReference type="GO" id="GO:0005524">
    <property type="term" value="F:ATP binding"/>
    <property type="evidence" value="ECO:0007669"/>
    <property type="project" value="UniProtKB-KW"/>
</dbReference>
<dbReference type="PANTHER" id="PTHR42939">
    <property type="entry name" value="ABC TRANSPORTER ATP-BINDING PROTEIN ALBC-RELATED"/>
    <property type="match status" value="1"/>
</dbReference>
<evidence type="ECO:0000256" key="3">
    <source>
        <dbReference type="ARBA" id="ARBA00022840"/>
    </source>
</evidence>
<keyword evidence="8" id="KW-1185">Reference proteome</keyword>
<dbReference type="Gene3D" id="3.40.50.300">
    <property type="entry name" value="P-loop containing nucleotide triphosphate hydrolases"/>
    <property type="match status" value="1"/>
</dbReference>
<accession>A0A5C4XVA2</accession>
<dbReference type="InterPro" id="IPR051782">
    <property type="entry name" value="ABC_Transporter_VariousFunc"/>
</dbReference>
<dbReference type="OrthoDB" id="3177347at2"/>
<dbReference type="PROSITE" id="PS50893">
    <property type="entry name" value="ABC_TRANSPORTER_2"/>
    <property type="match status" value="1"/>
</dbReference>
<evidence type="ECO:0000313" key="5">
    <source>
        <dbReference type="EMBL" id="MBB6018524.1"/>
    </source>
</evidence>
<gene>
    <name evidence="6" type="ORF">FHR04_18350</name>
    <name evidence="5" type="ORF">HNQ04_003805</name>
</gene>
<keyword evidence="1" id="KW-0813">Transport</keyword>
<dbReference type="EMBL" id="VDMO01000030">
    <property type="protein sequence ID" value="TNM67390.1"/>
    <property type="molecule type" value="Genomic_DNA"/>
</dbReference>
<dbReference type="PANTHER" id="PTHR42939:SF1">
    <property type="entry name" value="ABC TRANSPORTER ATP-BINDING PROTEIN ALBC-RELATED"/>
    <property type="match status" value="1"/>
</dbReference>
<comment type="caution">
    <text evidence="6">The sequence shown here is derived from an EMBL/GenBank/DDBJ whole genome shotgun (WGS) entry which is preliminary data.</text>
</comment>
<evidence type="ECO:0000259" key="4">
    <source>
        <dbReference type="PROSITE" id="PS50893"/>
    </source>
</evidence>
<reference evidence="5 8" key="2">
    <citation type="submission" date="2020-08" db="EMBL/GenBank/DDBJ databases">
        <title>Genomic Encyclopedia of Type Strains, Phase IV (KMG-IV): sequencing the most valuable type-strain genomes for metagenomic binning, comparative biology and taxonomic classification.</title>
        <authorList>
            <person name="Goeker M."/>
        </authorList>
    </citation>
    <scope>NUCLEOTIDE SEQUENCE [LARGE SCALE GENOMIC DNA]</scope>
    <source>
        <strain evidence="5 8">DSM 12027</strain>
    </source>
</reference>
<keyword evidence="2" id="KW-0547">Nucleotide-binding</keyword>
<evidence type="ECO:0000313" key="6">
    <source>
        <dbReference type="EMBL" id="TNM67390.1"/>
    </source>
</evidence>
<feature type="domain" description="ABC transporter" evidence="4">
    <location>
        <begin position="12"/>
        <end position="218"/>
    </location>
</feature>